<dbReference type="PROSITE" id="PS51257">
    <property type="entry name" value="PROKAR_LIPOPROTEIN"/>
    <property type="match status" value="1"/>
</dbReference>
<evidence type="ECO:0008006" key="4">
    <source>
        <dbReference type="Google" id="ProtNLM"/>
    </source>
</evidence>
<organism evidence="2 3">
    <name type="scientific">Tenacibaculum jejuense</name>
    <dbReference type="NCBI Taxonomy" id="584609"/>
    <lineage>
        <taxon>Bacteria</taxon>
        <taxon>Pseudomonadati</taxon>
        <taxon>Bacteroidota</taxon>
        <taxon>Flavobacteriia</taxon>
        <taxon>Flavobacteriales</taxon>
        <taxon>Flavobacteriaceae</taxon>
        <taxon>Tenacibaculum</taxon>
    </lineage>
</organism>
<evidence type="ECO:0000313" key="3">
    <source>
        <dbReference type="Proteomes" id="UP000215214"/>
    </source>
</evidence>
<gene>
    <name evidence="2" type="ORF">TJEJU_2834</name>
</gene>
<feature type="coiled-coil region" evidence="1">
    <location>
        <begin position="25"/>
        <end position="62"/>
    </location>
</feature>
<dbReference type="KEGG" id="tje:TJEJU_2834"/>
<dbReference type="AlphaFoldDB" id="A0A238UBC2"/>
<evidence type="ECO:0000256" key="1">
    <source>
        <dbReference type="SAM" id="Coils"/>
    </source>
</evidence>
<dbReference type="EMBL" id="LT899436">
    <property type="protein sequence ID" value="SNR16507.1"/>
    <property type="molecule type" value="Genomic_DNA"/>
</dbReference>
<dbReference type="RefSeq" id="WP_095073105.1">
    <property type="nucleotide sequence ID" value="NZ_LT899436.1"/>
</dbReference>
<name>A0A238UBC2_9FLAO</name>
<keyword evidence="1" id="KW-0175">Coiled coil</keyword>
<dbReference type="OrthoDB" id="1189444at2"/>
<keyword evidence="3" id="KW-1185">Reference proteome</keyword>
<proteinExistence type="predicted"/>
<dbReference type="Proteomes" id="UP000215214">
    <property type="component" value="Chromosome TJEJU"/>
</dbReference>
<evidence type="ECO:0000313" key="2">
    <source>
        <dbReference type="EMBL" id="SNR16507.1"/>
    </source>
</evidence>
<reference evidence="2 3" key="1">
    <citation type="submission" date="2017-07" db="EMBL/GenBank/DDBJ databases">
        <authorList>
            <person name="Sun Z.S."/>
            <person name="Albrecht U."/>
            <person name="Echele G."/>
            <person name="Lee C.C."/>
        </authorList>
    </citation>
    <scope>NUCLEOTIDE SEQUENCE [LARGE SCALE GENOMIC DNA]</scope>
    <source>
        <strain evidence="3">type strain: KCTC 22618</strain>
    </source>
</reference>
<sequence>MRVALVLVIYILFSCGEKKQEHKVVQKVTKEKEEVNQLKEKLLEEEQRLEKERKELRQKLLASKPDENLKNSLLAELYLRNLVHRHENTLGFNLVFDLHGFDCGAPDCYRTIIKFKIPYAAPISFPKTIPFSFIEEGCGIEKEISRTGIFQLQEESEIGVNYYSKSEQSNLIIQKEDTQTKLYYFPNIKEGKIQLKSLNQFIESIDETSEESNAPYTSGIMNMYDYSIFLQND</sequence>
<protein>
    <recommendedName>
        <fullName evidence="4">Lipoprotein</fullName>
    </recommendedName>
</protein>
<accession>A0A238UBC2</accession>